<organism evidence="1 2">
    <name type="scientific">Polaromonas naphthalenivorans (strain CJ2)</name>
    <dbReference type="NCBI Taxonomy" id="365044"/>
    <lineage>
        <taxon>Bacteria</taxon>
        <taxon>Pseudomonadati</taxon>
        <taxon>Pseudomonadota</taxon>
        <taxon>Betaproteobacteria</taxon>
        <taxon>Burkholderiales</taxon>
        <taxon>Comamonadaceae</taxon>
        <taxon>Polaromonas</taxon>
    </lineage>
</organism>
<name>A1VWR9_POLNA</name>
<dbReference type="HOGENOM" id="CLU_1676246_0_0_4"/>
<sequence>MSKAVHLEYYAKNLCFDPKPMSNDDPDRTKLLKAIALLERADKCKNKRNAEKLNAQALTAIMPLELEIHGRSILDDLPSRVLFTDENSDVSMQASGGGLRMSYSIRFSARIDSDVTEDTYEEYLGDNAWQWVGIRFASSGYEGDSGSSMSYSIRDDE</sequence>
<protein>
    <submittedName>
        <fullName evidence="1">Uncharacterized protein</fullName>
    </submittedName>
</protein>
<reference evidence="2" key="1">
    <citation type="journal article" date="2009" name="Environ. Microbiol.">
        <title>The genome of Polaromonas naphthalenivorans strain CJ2, isolated from coal tar-contaminated sediment, reveals physiological and metabolic versatility and evolution through extensive horizontal gene transfer.</title>
        <authorList>
            <person name="Yagi J.M."/>
            <person name="Sims D."/>
            <person name="Brettin T."/>
            <person name="Bruce D."/>
            <person name="Madsen E.L."/>
        </authorList>
    </citation>
    <scope>NUCLEOTIDE SEQUENCE [LARGE SCALE GENOMIC DNA]</scope>
    <source>
        <strain evidence="2">CJ2</strain>
        <plasmid evidence="2">Plasmid pPNAP04</plasmid>
    </source>
</reference>
<keyword evidence="2" id="KW-1185">Reference proteome</keyword>
<keyword evidence="1" id="KW-0614">Plasmid</keyword>
<dbReference type="AlphaFoldDB" id="A1VWR9"/>
<gene>
    <name evidence="1" type="ordered locus">Pnap_4682</name>
</gene>
<dbReference type="KEGG" id="pna:Pnap_4682"/>
<dbReference type="RefSeq" id="WP_011798468.1">
    <property type="nucleotide sequence ID" value="NC_008760.1"/>
</dbReference>
<proteinExistence type="predicted"/>
<dbReference type="EMBL" id="CP000533">
    <property type="protein sequence ID" value="ABM40097.1"/>
    <property type="molecule type" value="Genomic_DNA"/>
</dbReference>
<evidence type="ECO:0000313" key="2">
    <source>
        <dbReference type="Proteomes" id="UP000000644"/>
    </source>
</evidence>
<evidence type="ECO:0000313" key="1">
    <source>
        <dbReference type="EMBL" id="ABM40097.1"/>
    </source>
</evidence>
<geneLocation type="plasmid" evidence="1 2">
    <name>pPNAP04</name>
</geneLocation>
<dbReference type="Proteomes" id="UP000000644">
    <property type="component" value="Plasmid pPNAP04"/>
</dbReference>
<accession>A1VWR9</accession>